<organism evidence="9 10">
    <name type="scientific">Strongyloides venezuelensis</name>
    <name type="common">Threadworm</name>
    <dbReference type="NCBI Taxonomy" id="75913"/>
    <lineage>
        <taxon>Eukaryota</taxon>
        <taxon>Metazoa</taxon>
        <taxon>Ecdysozoa</taxon>
        <taxon>Nematoda</taxon>
        <taxon>Chromadorea</taxon>
        <taxon>Rhabditida</taxon>
        <taxon>Tylenchina</taxon>
        <taxon>Panagrolaimomorpha</taxon>
        <taxon>Strongyloidoidea</taxon>
        <taxon>Strongyloididae</taxon>
        <taxon>Strongyloides</taxon>
    </lineage>
</organism>
<reference evidence="10" key="2">
    <citation type="submission" date="2015-08" db="UniProtKB">
        <authorList>
            <consortium name="WormBaseParasite"/>
        </authorList>
    </citation>
    <scope>IDENTIFICATION</scope>
</reference>
<evidence type="ECO:0000256" key="3">
    <source>
        <dbReference type="ARBA" id="ARBA00022741"/>
    </source>
</evidence>
<comment type="catalytic activity">
    <reaction evidence="6">
        <text>a long-chain fatty acid + ATP + CoA = a long-chain fatty acyl-CoA + AMP + diphosphate</text>
        <dbReference type="Rhea" id="RHEA:15421"/>
        <dbReference type="ChEBI" id="CHEBI:30616"/>
        <dbReference type="ChEBI" id="CHEBI:33019"/>
        <dbReference type="ChEBI" id="CHEBI:57287"/>
        <dbReference type="ChEBI" id="CHEBI:57560"/>
        <dbReference type="ChEBI" id="CHEBI:83139"/>
        <dbReference type="ChEBI" id="CHEBI:456215"/>
        <dbReference type="EC" id="6.2.1.3"/>
    </reaction>
    <physiologicalReaction direction="left-to-right" evidence="6">
        <dbReference type="Rhea" id="RHEA:15422"/>
    </physiologicalReaction>
</comment>
<keyword evidence="3" id="KW-0547">Nucleotide-binding</keyword>
<reference evidence="9" key="1">
    <citation type="submission" date="2014-07" db="EMBL/GenBank/DDBJ databases">
        <authorList>
            <person name="Martin A.A"/>
            <person name="De Silva N."/>
        </authorList>
    </citation>
    <scope>NUCLEOTIDE SEQUENCE</scope>
</reference>
<dbReference type="Gene3D" id="3.40.50.12780">
    <property type="entry name" value="N-terminal domain of ligase-like"/>
    <property type="match status" value="1"/>
</dbReference>
<dbReference type="Proteomes" id="UP000035680">
    <property type="component" value="Unassembled WGS sequence"/>
</dbReference>
<dbReference type="SUPFAM" id="SSF56801">
    <property type="entry name" value="Acetyl-CoA synthetase-like"/>
    <property type="match status" value="1"/>
</dbReference>
<dbReference type="Gene3D" id="3.30.300.30">
    <property type="match status" value="1"/>
</dbReference>
<dbReference type="STRING" id="75913.A0A0K0G453"/>
<dbReference type="InterPro" id="IPR045851">
    <property type="entry name" value="AMP-bd_C_sf"/>
</dbReference>
<dbReference type="GO" id="GO:0035336">
    <property type="term" value="P:long-chain fatty-acyl-CoA metabolic process"/>
    <property type="evidence" value="ECO:0007669"/>
    <property type="project" value="TreeGrafter"/>
</dbReference>
<feature type="domain" description="AMP-dependent synthetase/ligase" evidence="8">
    <location>
        <begin position="166"/>
        <end position="597"/>
    </location>
</feature>
<evidence type="ECO:0000259" key="8">
    <source>
        <dbReference type="Pfam" id="PF00501"/>
    </source>
</evidence>
<dbReference type="PROSITE" id="PS00455">
    <property type="entry name" value="AMP_BINDING"/>
    <property type="match status" value="1"/>
</dbReference>
<keyword evidence="5" id="KW-0067">ATP-binding</keyword>
<evidence type="ECO:0000256" key="1">
    <source>
        <dbReference type="ARBA" id="ARBA00006432"/>
    </source>
</evidence>
<keyword evidence="2" id="KW-0436">Ligase</keyword>
<evidence type="ECO:0000313" key="9">
    <source>
        <dbReference type="Proteomes" id="UP000035680"/>
    </source>
</evidence>
<dbReference type="WBParaSite" id="SVE_1951300.1">
    <property type="protein sequence ID" value="SVE_1951300.1"/>
    <property type="gene ID" value="SVE_1951300"/>
</dbReference>
<evidence type="ECO:0000256" key="5">
    <source>
        <dbReference type="ARBA" id="ARBA00022840"/>
    </source>
</evidence>
<keyword evidence="4" id="KW-0443">Lipid metabolism</keyword>
<dbReference type="GO" id="GO:0005886">
    <property type="term" value="C:plasma membrane"/>
    <property type="evidence" value="ECO:0007669"/>
    <property type="project" value="TreeGrafter"/>
</dbReference>
<evidence type="ECO:0000256" key="2">
    <source>
        <dbReference type="ARBA" id="ARBA00022598"/>
    </source>
</evidence>
<comment type="similarity">
    <text evidence="1">Belongs to the ATP-dependent AMP-binding enzyme family.</text>
</comment>
<accession>A0A0K0G453</accession>
<dbReference type="AlphaFoldDB" id="A0A0K0G453"/>
<dbReference type="GO" id="GO:0005524">
    <property type="term" value="F:ATP binding"/>
    <property type="evidence" value="ECO:0007669"/>
    <property type="project" value="UniProtKB-KW"/>
</dbReference>
<evidence type="ECO:0000256" key="4">
    <source>
        <dbReference type="ARBA" id="ARBA00022832"/>
    </source>
</evidence>
<dbReference type="GO" id="GO:0005783">
    <property type="term" value="C:endoplasmic reticulum"/>
    <property type="evidence" value="ECO:0007669"/>
    <property type="project" value="TreeGrafter"/>
</dbReference>
<dbReference type="PANTHER" id="PTHR43272:SF83">
    <property type="entry name" value="ACYL-COA SYNTHETASE LONG-CHAIN, ISOFORM J"/>
    <property type="match status" value="1"/>
</dbReference>
<keyword evidence="9" id="KW-1185">Reference proteome</keyword>
<sequence>MLRILIKSKHLNKKCYIHTSLPFQKAISIDHTPTAHEKIHKHHDILLRPEEMIKAEMSMWTKTCLSIVNGCFILSDAIAYIPNTILKKGENQLKLSRKPKSVLIEEDDFCKIFTNPNNKNGQLLKAEINGIKTLDKYLDHTFNKFSDKKILGERVIDKIYEFKDNYGKKTKLLKQSHYKWETYEELNFNIKKIRNGLRKLGFKKGDKILFYSETRKEFLTTMLACIKEGIVVATYNPSMSLEEIDNILGDLNVDTIVSDESNFEKLDRICKDTKSINNIIYFKDRHRLSKIDSNKPAAIDERKEIPKNMKENVKNILPYDEFLNYCMVDKPLDDVKIDKDDVALICYTSGTTSQPKGCVITHSNMLANINGYKNDINCNSSNSSYVAYLPLSYILEICGELICLYNGIPIGYSTTTTLTKKSMKVVPGTEGDLDALKPTIIPTVPTLLNRFKRVIANDLMTKSQLQQKLFTVCYNRKLNRKIQGLTTPILDKVIFEPIANFLGGNAKMIICGGAPVEKNLQRFCQLTSNTTFIQGYGATEGCAVSLSSPYDITTGNVGGPLLSTNIMITNWDEGNCYIKDNRGELWISGPNVISNYYKNYEDGSFIERNGVKWFNTGDIVKIKNDGAIEVIGRKKNFIKNANGEYISLDKIEKNLLNSSYVNQICVVVDPQLDYITAIVVVNKKTIKKIGEKLNIQGSVEELCKHKMTRSVVVYALEEEFKDVLSKYEIPRKVILVTEPFNQQNGMLTSSGKLKRNAIEESYKHIIKNIYTPYKDDMIEPEYLNENPVEKA</sequence>
<proteinExistence type="inferred from homology"/>
<dbReference type="InterPro" id="IPR000873">
    <property type="entry name" value="AMP-dep_synth/lig_dom"/>
</dbReference>
<dbReference type="GO" id="GO:0004467">
    <property type="term" value="F:long-chain fatty acid-CoA ligase activity"/>
    <property type="evidence" value="ECO:0007669"/>
    <property type="project" value="UniProtKB-EC"/>
</dbReference>
<protein>
    <recommendedName>
        <fullName evidence="7">long-chain-fatty-acid--CoA ligase</fullName>
        <ecNumber evidence="7">6.2.1.3</ecNumber>
    </recommendedName>
</protein>
<evidence type="ECO:0000313" key="10">
    <source>
        <dbReference type="WBParaSite" id="SVE_1951300.1"/>
    </source>
</evidence>
<dbReference type="InterPro" id="IPR020845">
    <property type="entry name" value="AMP-binding_CS"/>
</dbReference>
<evidence type="ECO:0000256" key="6">
    <source>
        <dbReference type="ARBA" id="ARBA00024484"/>
    </source>
</evidence>
<dbReference type="PANTHER" id="PTHR43272">
    <property type="entry name" value="LONG-CHAIN-FATTY-ACID--COA LIGASE"/>
    <property type="match status" value="1"/>
</dbReference>
<dbReference type="EC" id="6.2.1.3" evidence="7"/>
<dbReference type="GO" id="GO:0005811">
    <property type="term" value="C:lipid droplet"/>
    <property type="evidence" value="ECO:0007669"/>
    <property type="project" value="TreeGrafter"/>
</dbReference>
<dbReference type="Pfam" id="PF00501">
    <property type="entry name" value="AMP-binding"/>
    <property type="match status" value="1"/>
</dbReference>
<evidence type="ECO:0000256" key="7">
    <source>
        <dbReference type="ARBA" id="ARBA00026121"/>
    </source>
</evidence>
<name>A0A0K0G453_STRVS</name>
<keyword evidence="4" id="KW-0276">Fatty acid metabolism</keyword>
<dbReference type="InterPro" id="IPR042099">
    <property type="entry name" value="ANL_N_sf"/>
</dbReference>